<evidence type="ECO:0000259" key="10">
    <source>
        <dbReference type="PROSITE" id="PS50067"/>
    </source>
</evidence>
<evidence type="ECO:0000313" key="12">
    <source>
        <dbReference type="Proteomes" id="UP001485043"/>
    </source>
</evidence>
<dbReference type="InterPro" id="IPR001752">
    <property type="entry name" value="Kinesin_motor_dom"/>
</dbReference>
<comment type="caution">
    <text evidence="11">The sequence shown here is derived from an EMBL/GenBank/DDBJ whole genome shotgun (WGS) entry which is preliminary data.</text>
</comment>
<dbReference type="InterPro" id="IPR013924">
    <property type="entry name" value="RNase_H2_suC"/>
</dbReference>
<keyword evidence="5" id="KW-0175">Coiled coil</keyword>
<dbReference type="Proteomes" id="UP001485043">
    <property type="component" value="Unassembled WGS sequence"/>
</dbReference>
<keyword evidence="4 7" id="KW-0067">ATP-binding</keyword>
<dbReference type="EMBL" id="JALJOV010001218">
    <property type="protein sequence ID" value="KAK9851879.1"/>
    <property type="molecule type" value="Genomic_DNA"/>
</dbReference>
<reference evidence="11 12" key="1">
    <citation type="journal article" date="2024" name="Nat. Commun.">
        <title>Phylogenomics reveals the evolutionary origins of lichenization in chlorophyte algae.</title>
        <authorList>
            <person name="Puginier C."/>
            <person name="Libourel C."/>
            <person name="Otte J."/>
            <person name="Skaloud P."/>
            <person name="Haon M."/>
            <person name="Grisel S."/>
            <person name="Petersen M."/>
            <person name="Berrin J.G."/>
            <person name="Delaux P.M."/>
            <person name="Dal Grande F."/>
            <person name="Keller J."/>
        </authorList>
    </citation>
    <scope>NUCLEOTIDE SEQUENCE [LARGE SCALE GENOMIC DNA]</scope>
    <source>
        <strain evidence="11 12">SAG 2523</strain>
    </source>
</reference>
<dbReference type="SMART" id="SM00129">
    <property type="entry name" value="KISc"/>
    <property type="match status" value="1"/>
</dbReference>
<dbReference type="GO" id="GO:0007052">
    <property type="term" value="P:mitotic spindle organization"/>
    <property type="evidence" value="ECO:0007669"/>
    <property type="project" value="TreeGrafter"/>
</dbReference>
<evidence type="ECO:0000256" key="2">
    <source>
        <dbReference type="ARBA" id="ARBA00022490"/>
    </source>
</evidence>
<comment type="subcellular location">
    <subcellularLocation>
        <location evidence="1">Cytoplasm</location>
    </subcellularLocation>
</comment>
<dbReference type="Pfam" id="PF08615">
    <property type="entry name" value="RNase_H2_suC"/>
    <property type="match status" value="1"/>
</dbReference>
<dbReference type="InterPro" id="IPR036961">
    <property type="entry name" value="Kinesin_motor_dom_sf"/>
</dbReference>
<evidence type="ECO:0000256" key="6">
    <source>
        <dbReference type="ARBA" id="ARBA00023175"/>
    </source>
</evidence>
<comment type="similarity">
    <text evidence="7 8">Belongs to the TRAFAC class myosin-kinesin ATPase superfamily. Kinesin family.</text>
</comment>
<dbReference type="InterPro" id="IPR027417">
    <property type="entry name" value="P-loop_NTPase"/>
</dbReference>
<feature type="binding site" evidence="7">
    <location>
        <begin position="194"/>
        <end position="201"/>
    </location>
    <ligand>
        <name>ATP</name>
        <dbReference type="ChEBI" id="CHEBI:30616"/>
    </ligand>
</feature>
<dbReference type="PANTHER" id="PTHR47969">
    <property type="entry name" value="CHROMOSOME-ASSOCIATED KINESIN KIF4A-RELATED"/>
    <property type="match status" value="1"/>
</dbReference>
<feature type="domain" description="Kinesin motor" evidence="10">
    <location>
        <begin position="108"/>
        <end position="474"/>
    </location>
</feature>
<keyword evidence="2" id="KW-0963">Cytoplasm</keyword>
<dbReference type="GO" id="GO:0051231">
    <property type="term" value="P:spindle elongation"/>
    <property type="evidence" value="ECO:0007669"/>
    <property type="project" value="TreeGrafter"/>
</dbReference>
<dbReference type="InterPro" id="IPR027640">
    <property type="entry name" value="Kinesin-like_fam"/>
</dbReference>
<dbReference type="Gene3D" id="2.40.128.680">
    <property type="match status" value="1"/>
</dbReference>
<proteinExistence type="inferred from homology"/>
<feature type="region of interest" description="Disordered" evidence="9">
    <location>
        <begin position="1"/>
        <end position="94"/>
    </location>
</feature>
<dbReference type="GO" id="GO:0003777">
    <property type="term" value="F:microtubule motor activity"/>
    <property type="evidence" value="ECO:0007669"/>
    <property type="project" value="InterPro"/>
</dbReference>
<dbReference type="PROSITE" id="PS50067">
    <property type="entry name" value="KINESIN_MOTOR_2"/>
    <property type="match status" value="1"/>
</dbReference>
<keyword evidence="3 7" id="KW-0547">Nucleotide-binding</keyword>
<dbReference type="GO" id="GO:0005875">
    <property type="term" value="C:microtubule associated complex"/>
    <property type="evidence" value="ECO:0007669"/>
    <property type="project" value="TreeGrafter"/>
</dbReference>
<evidence type="ECO:0000256" key="8">
    <source>
        <dbReference type="RuleBase" id="RU000394"/>
    </source>
</evidence>
<dbReference type="AlphaFoldDB" id="A0AAW1SR53"/>
<evidence type="ECO:0000256" key="1">
    <source>
        <dbReference type="ARBA" id="ARBA00004496"/>
    </source>
</evidence>
<dbReference type="GO" id="GO:0005737">
    <property type="term" value="C:cytoplasm"/>
    <property type="evidence" value="ECO:0007669"/>
    <property type="project" value="UniProtKB-SubCell"/>
</dbReference>
<dbReference type="GO" id="GO:0005874">
    <property type="term" value="C:microtubule"/>
    <property type="evidence" value="ECO:0007669"/>
    <property type="project" value="UniProtKB-KW"/>
</dbReference>
<evidence type="ECO:0000256" key="3">
    <source>
        <dbReference type="ARBA" id="ARBA00022741"/>
    </source>
</evidence>
<dbReference type="GO" id="GO:0008017">
    <property type="term" value="F:microtubule binding"/>
    <property type="evidence" value="ECO:0007669"/>
    <property type="project" value="InterPro"/>
</dbReference>
<dbReference type="Gene3D" id="3.40.850.10">
    <property type="entry name" value="Kinesin motor domain"/>
    <property type="match status" value="1"/>
</dbReference>
<dbReference type="InterPro" id="IPR019821">
    <property type="entry name" value="Kinesin_motor_CS"/>
</dbReference>
<organism evidence="11 12">
    <name type="scientific">Apatococcus fuscideae</name>
    <dbReference type="NCBI Taxonomy" id="2026836"/>
    <lineage>
        <taxon>Eukaryota</taxon>
        <taxon>Viridiplantae</taxon>
        <taxon>Chlorophyta</taxon>
        <taxon>core chlorophytes</taxon>
        <taxon>Trebouxiophyceae</taxon>
        <taxon>Chlorellales</taxon>
        <taxon>Chlorellaceae</taxon>
        <taxon>Apatococcus</taxon>
    </lineage>
</organism>
<dbReference type="GO" id="GO:0032299">
    <property type="term" value="C:ribonuclease H2 complex"/>
    <property type="evidence" value="ECO:0007669"/>
    <property type="project" value="InterPro"/>
</dbReference>
<dbReference type="PRINTS" id="PR00380">
    <property type="entry name" value="KINESINHEAVY"/>
</dbReference>
<evidence type="ECO:0000256" key="5">
    <source>
        <dbReference type="ARBA" id="ARBA00023054"/>
    </source>
</evidence>
<sequence length="665" mass="72722">MGVCCSRPPIEGDQPQALPGREGPGPDKTLHTADSISSNKSSSPIRVKAGLSDSPSFKASPVKTTSPVKGQSSPKRSAKVMPSEESESTDEITSVPSEQFTAAFSPSAVKVAVAVRPMLEFESLKGATDCLKLKPPHLVTLPPLRGGTEEYRFEYDRVYDMVETRGDDALFGELVAPLVARVLQGFNATVLAYGQTGSGKTYSMGSTADPQQLNGRSKPYGVIPRALVTLFEGLQQLQADYDVATKVTFVEIYQDDIRDLLRTPAETAAGFQPQARMVLGSTETLPKERGINIRENSEGTFLDGVREMPVRSAMDAMTLLQRGNSIRVVGAHNMNERSSRSHVIYTIQLNMRKKSQPRSSGRPTSGPAFLRSKLHLIDLAGSERQKDTGATGQSFSEGIQINKGLLALGNVIGALTEGKGRKHVPYRDSKLTRILQDSLGGNSETLMVACVTPSSLSQEHTIGTLRYASRARSIKNQLRRNDQDLKAAMTSALSTIHLLPCTIQHNGVANVNEYFLTSHIDQAGSNILEATLRGRQLYGAQLPVPPGYECHVLERQQQPPQHTGEAPASWQSTASASSITYWKHDIHPAKTDDIPRCYEWLKLSEQVKLTPTLGCVLRRRSQQTCPGRKWRQQCIHLKSQPRLSPENVQNHGPPHQASHETSHAT</sequence>
<gene>
    <name evidence="11" type="ORF">WJX84_002323</name>
</gene>
<keyword evidence="6 7" id="KW-0505">Motor protein</keyword>
<keyword evidence="12" id="KW-1185">Reference proteome</keyword>
<dbReference type="GO" id="GO:0007018">
    <property type="term" value="P:microtubule-based movement"/>
    <property type="evidence" value="ECO:0007669"/>
    <property type="project" value="InterPro"/>
</dbReference>
<protein>
    <recommendedName>
        <fullName evidence="8">Kinesin-like protein</fullName>
    </recommendedName>
</protein>
<dbReference type="PANTHER" id="PTHR47969:SF15">
    <property type="entry name" value="CHROMOSOME-ASSOCIATED KINESIN KIF4A-RELATED"/>
    <property type="match status" value="1"/>
</dbReference>
<dbReference type="PROSITE" id="PS00411">
    <property type="entry name" value="KINESIN_MOTOR_1"/>
    <property type="match status" value="1"/>
</dbReference>
<name>A0AAW1SR53_9CHLO</name>
<keyword evidence="8" id="KW-0493">Microtubule</keyword>
<dbReference type="GO" id="GO:0005524">
    <property type="term" value="F:ATP binding"/>
    <property type="evidence" value="ECO:0007669"/>
    <property type="project" value="UniProtKB-UniRule"/>
</dbReference>
<dbReference type="CDD" id="cd09271">
    <property type="entry name" value="RNase_H2-C"/>
    <property type="match status" value="1"/>
</dbReference>
<evidence type="ECO:0000256" key="7">
    <source>
        <dbReference type="PROSITE-ProRule" id="PRU00283"/>
    </source>
</evidence>
<evidence type="ECO:0000256" key="4">
    <source>
        <dbReference type="ARBA" id="ARBA00022840"/>
    </source>
</evidence>
<evidence type="ECO:0000313" key="11">
    <source>
        <dbReference type="EMBL" id="KAK9851879.1"/>
    </source>
</evidence>
<feature type="compositionally biased region" description="Polar residues" evidence="9">
    <location>
        <begin position="53"/>
        <end position="75"/>
    </location>
</feature>
<dbReference type="SUPFAM" id="SSF52540">
    <property type="entry name" value="P-loop containing nucleoside triphosphate hydrolases"/>
    <property type="match status" value="1"/>
</dbReference>
<dbReference type="Pfam" id="PF00225">
    <property type="entry name" value="Kinesin"/>
    <property type="match status" value="1"/>
</dbReference>
<accession>A0AAW1SR53</accession>
<dbReference type="GO" id="GO:0006401">
    <property type="term" value="P:RNA catabolic process"/>
    <property type="evidence" value="ECO:0007669"/>
    <property type="project" value="InterPro"/>
</dbReference>
<evidence type="ECO:0000256" key="9">
    <source>
        <dbReference type="SAM" id="MobiDB-lite"/>
    </source>
</evidence>
<feature type="region of interest" description="Disordered" evidence="9">
    <location>
        <begin position="639"/>
        <end position="665"/>
    </location>
</feature>